<keyword evidence="1" id="KW-0808">Transferase</keyword>
<evidence type="ECO:0000256" key="1">
    <source>
        <dbReference type="ARBA" id="ARBA00022679"/>
    </source>
</evidence>
<dbReference type="Pfam" id="PF07714">
    <property type="entry name" value="PK_Tyr_Ser-Thr"/>
    <property type="match status" value="1"/>
</dbReference>
<organism evidence="7 8">
    <name type="scientific">Rhizophagus irregularis</name>
    <dbReference type="NCBI Taxonomy" id="588596"/>
    <lineage>
        <taxon>Eukaryota</taxon>
        <taxon>Fungi</taxon>
        <taxon>Fungi incertae sedis</taxon>
        <taxon>Mucoromycota</taxon>
        <taxon>Glomeromycotina</taxon>
        <taxon>Glomeromycetes</taxon>
        <taxon>Glomerales</taxon>
        <taxon>Glomeraceae</taxon>
        <taxon>Rhizophagus</taxon>
    </lineage>
</organism>
<dbReference type="VEuPathDB" id="FungiDB:RhiirA1_477123"/>
<evidence type="ECO:0000256" key="3">
    <source>
        <dbReference type="ARBA" id="ARBA00022777"/>
    </source>
</evidence>
<dbReference type="InterPro" id="IPR000719">
    <property type="entry name" value="Prot_kinase_dom"/>
</dbReference>
<sequence length="840" mass="99638">MKYYDKNRYYKLSGNNVVDDVIMYTQKHNLKTGRIEFVSYDQFENIEFLAEGGFSKIYKAIWVEKHNNKCKTIALKKLNNSKDITPKDLNELKMFYDYHYVHQKYLDFMIIMDYYSSGDLRHYITNHFYYSWYKKLIMLISILSGLKYIHDANIIHRDFHSGNILYNNATSAIICDLGISKSSIAADNSGEIYGIIPYIAPEIFQGHKYTTASDIYSFGMIMWEFMTGRRPFWDQNHDIDLIISICEGLRPPITTIIPKDYINLMKKCWHSDPNKRPTASSILKELDYIKLSELEKPTKIKLSPEIGPIPTNNPGAIYTSRTLSNMIKPAIYTSMSQEAQSLELDPFNYYYQNNNYTSFNELELDINNKRSDKYDNYIIHETKEWELDINNIKSDEYHNYNNLAKLKVLELVILTLLSYIFWLTLIVCNKYPGNLTKEWKFYIDNIRSNLYTFRSTLVIHNKCMYSTQKNIAHVLKLKQNSNYNWWNNDRRKLLTLLKALLESNFLFGYYNRKIHWCIHSINKIICHFNQSFLFWILLGSNILFDYIAETKVHWCIHSINKIICHFDQSFLFWILLGSNILFDYIAETKVHWCIHSINKIICHFDQSFLFWILLGSNILFDYIAETEVHWCIHSINKIICHFNQSFLFWILLGSNILFDYIAETKVHWCIHSINKIICHFDQSFLFWILLGSNILFDYIAETKVHWCIHSINKIICHFDQSFLFWILLGSNILFDYIAETEVHWCIHSINKIICHFNQPFLFGILLGSNILFDYIAETEVHWCIHSINKIICHFNQPFLFGILLGSNILFDYIAETEVHWCIHKTEVHWCIHKKSTVLIA</sequence>
<dbReference type="InterPro" id="IPR051681">
    <property type="entry name" value="Ser/Thr_Kinases-Pseudokinases"/>
</dbReference>
<keyword evidence="3 7" id="KW-0418">Kinase</keyword>
<dbReference type="AlphaFoldDB" id="A0A2N0P9B9"/>
<comment type="caution">
    <text evidence="7">The sequence shown here is derived from an EMBL/GenBank/DDBJ whole genome shotgun (WGS) entry which is preliminary data.</text>
</comment>
<dbReference type="GO" id="GO:0004674">
    <property type="term" value="F:protein serine/threonine kinase activity"/>
    <property type="evidence" value="ECO:0007669"/>
    <property type="project" value="TreeGrafter"/>
</dbReference>
<dbReference type="GO" id="GO:0005524">
    <property type="term" value="F:ATP binding"/>
    <property type="evidence" value="ECO:0007669"/>
    <property type="project" value="UniProtKB-KW"/>
</dbReference>
<accession>A0A2N0P9B9</accession>
<name>A0A2N0P9B9_9GLOM</name>
<dbReference type="SUPFAM" id="SSF56112">
    <property type="entry name" value="Protein kinase-like (PK-like)"/>
    <property type="match status" value="1"/>
</dbReference>
<reference evidence="7 8" key="2">
    <citation type="submission" date="2017-09" db="EMBL/GenBank/DDBJ databases">
        <title>Extensive intraspecific genome diversity in a model arbuscular mycorrhizal fungus.</title>
        <authorList>
            <person name="Chen E.C."/>
            <person name="Morin E."/>
            <person name="Beaudet D."/>
            <person name="Noel J."/>
            <person name="Ndikumana S."/>
            <person name="Charron P."/>
            <person name="St-Onge C."/>
            <person name="Giorgi J."/>
            <person name="Grigoriev I.V."/>
            <person name="Roux C."/>
            <person name="Martin F.M."/>
            <person name="Corradi N."/>
        </authorList>
    </citation>
    <scope>NUCLEOTIDE SEQUENCE [LARGE SCALE GENOMIC DNA]</scope>
    <source>
        <strain evidence="7 8">A5</strain>
    </source>
</reference>
<proteinExistence type="predicted"/>
<protein>
    <submittedName>
        <fullName evidence="7">Kinase-like protein</fullName>
    </submittedName>
</protein>
<dbReference type="VEuPathDB" id="FungiDB:FUN_018624"/>
<dbReference type="PANTHER" id="PTHR44329">
    <property type="entry name" value="SERINE/THREONINE-PROTEIN KINASE TNNI3K-RELATED"/>
    <property type="match status" value="1"/>
</dbReference>
<dbReference type="InterPro" id="IPR001245">
    <property type="entry name" value="Ser-Thr/Tyr_kinase_cat_dom"/>
</dbReference>
<dbReference type="VEuPathDB" id="FungiDB:FUN_004949"/>
<keyword evidence="2" id="KW-0547">Nucleotide-binding</keyword>
<dbReference type="PROSITE" id="PS50011">
    <property type="entry name" value="PROTEIN_KINASE_DOM"/>
    <property type="match status" value="1"/>
</dbReference>
<feature type="domain" description="Protein kinase" evidence="6">
    <location>
        <begin position="43"/>
        <end position="289"/>
    </location>
</feature>
<keyword evidence="5" id="KW-1133">Transmembrane helix</keyword>
<dbReference type="VEuPathDB" id="FungiDB:RhiirA1_518537"/>
<dbReference type="InterPro" id="IPR011009">
    <property type="entry name" value="Kinase-like_dom_sf"/>
</dbReference>
<evidence type="ECO:0000256" key="5">
    <source>
        <dbReference type="SAM" id="Phobius"/>
    </source>
</evidence>
<evidence type="ECO:0000313" key="7">
    <source>
        <dbReference type="EMBL" id="PKC03421.1"/>
    </source>
</evidence>
<gene>
    <name evidence="7" type="ORF">RhiirA5_423793</name>
</gene>
<keyword evidence="5" id="KW-0472">Membrane</keyword>
<dbReference type="PANTHER" id="PTHR44329:SF288">
    <property type="entry name" value="MITOGEN-ACTIVATED PROTEIN KINASE KINASE KINASE 20"/>
    <property type="match status" value="1"/>
</dbReference>
<dbReference type="EMBL" id="LLXJ01001190">
    <property type="protein sequence ID" value="PKC03421.1"/>
    <property type="molecule type" value="Genomic_DNA"/>
</dbReference>
<dbReference type="Proteomes" id="UP000232722">
    <property type="component" value="Unassembled WGS sequence"/>
</dbReference>
<feature type="transmembrane region" description="Helical" evidence="5">
    <location>
        <begin position="408"/>
        <end position="427"/>
    </location>
</feature>
<reference evidence="7 8" key="1">
    <citation type="submission" date="2016-04" db="EMBL/GenBank/DDBJ databases">
        <title>Genome analyses suggest a sexual origin of heterokaryosis in a supposedly ancient asexual fungus.</title>
        <authorList>
            <person name="Ropars J."/>
            <person name="Sedzielewska K."/>
            <person name="Noel J."/>
            <person name="Charron P."/>
            <person name="Farinelli L."/>
            <person name="Marton T."/>
            <person name="Kruger M."/>
            <person name="Pelin A."/>
            <person name="Brachmann A."/>
            <person name="Corradi N."/>
        </authorList>
    </citation>
    <scope>NUCLEOTIDE SEQUENCE [LARGE SCALE GENOMIC DNA]</scope>
    <source>
        <strain evidence="7 8">A5</strain>
    </source>
</reference>
<evidence type="ECO:0000256" key="4">
    <source>
        <dbReference type="ARBA" id="ARBA00022840"/>
    </source>
</evidence>
<evidence type="ECO:0000256" key="2">
    <source>
        <dbReference type="ARBA" id="ARBA00022741"/>
    </source>
</evidence>
<dbReference type="VEuPathDB" id="FungiDB:RhiirFUN_015065"/>
<keyword evidence="5" id="KW-0812">Transmembrane</keyword>
<keyword evidence="4" id="KW-0067">ATP-binding</keyword>
<dbReference type="PRINTS" id="PR00109">
    <property type="entry name" value="TYRKINASE"/>
</dbReference>
<dbReference type="Gene3D" id="1.10.510.10">
    <property type="entry name" value="Transferase(Phosphotransferase) domain 1"/>
    <property type="match status" value="1"/>
</dbReference>
<evidence type="ECO:0000313" key="8">
    <source>
        <dbReference type="Proteomes" id="UP000232722"/>
    </source>
</evidence>
<evidence type="ECO:0000259" key="6">
    <source>
        <dbReference type="PROSITE" id="PS50011"/>
    </source>
</evidence>